<dbReference type="InterPro" id="IPR001189">
    <property type="entry name" value="Mn/Fe_SOD"/>
</dbReference>
<dbReference type="Gene3D" id="1.10.287.990">
    <property type="entry name" value="Fe,Mn superoxide dismutase (SOD) domain"/>
    <property type="match status" value="1"/>
</dbReference>
<comment type="function">
    <text evidence="5">Destroys radicals which are normally produced within the cells and which are toxic to biological systems.</text>
</comment>
<evidence type="ECO:0000313" key="8">
    <source>
        <dbReference type="EMBL" id="QUW04508.1"/>
    </source>
</evidence>
<dbReference type="PRINTS" id="PR01703">
    <property type="entry name" value="MNSODISMTASE"/>
</dbReference>
<dbReference type="InterPro" id="IPR019832">
    <property type="entry name" value="Mn/Fe_SOD_C"/>
</dbReference>
<evidence type="ECO:0000259" key="7">
    <source>
        <dbReference type="Pfam" id="PF02777"/>
    </source>
</evidence>
<evidence type="ECO:0000259" key="6">
    <source>
        <dbReference type="Pfam" id="PF00081"/>
    </source>
</evidence>
<dbReference type="EMBL" id="CP072649">
    <property type="protein sequence ID" value="QUW04508.1"/>
    <property type="molecule type" value="Genomic_DNA"/>
</dbReference>
<evidence type="ECO:0000256" key="5">
    <source>
        <dbReference type="RuleBase" id="RU000414"/>
    </source>
</evidence>
<evidence type="ECO:0000256" key="1">
    <source>
        <dbReference type="ARBA" id="ARBA00008714"/>
    </source>
</evidence>
<dbReference type="Proteomes" id="UP000676506">
    <property type="component" value="Chromosome 2"/>
</dbReference>
<dbReference type="InterPro" id="IPR050265">
    <property type="entry name" value="Fe/Mn_Superoxide_Dismutase"/>
</dbReference>
<keyword evidence="9" id="KW-1185">Reference proteome</keyword>
<reference evidence="8 9" key="1">
    <citation type="submission" date="2021-03" db="EMBL/GenBank/DDBJ databases">
        <title>Genomic and phenotypic characterization of Chloracidobacterium isolates provides evidence for multiple species.</title>
        <authorList>
            <person name="Saini M.K."/>
            <person name="Costas A.M.G."/>
            <person name="Tank M."/>
            <person name="Bryant D.A."/>
        </authorList>
    </citation>
    <scope>NUCLEOTIDE SEQUENCE [LARGE SCALE GENOMIC DNA]</scope>
    <source>
        <strain evidence="8 9">BV2-C</strain>
    </source>
</reference>
<evidence type="ECO:0000256" key="3">
    <source>
        <dbReference type="ARBA" id="ARBA00022723"/>
    </source>
</evidence>
<comment type="catalytic activity">
    <reaction evidence="5">
        <text>2 superoxide + 2 H(+) = H2O2 + O2</text>
        <dbReference type="Rhea" id="RHEA:20696"/>
        <dbReference type="ChEBI" id="CHEBI:15378"/>
        <dbReference type="ChEBI" id="CHEBI:15379"/>
        <dbReference type="ChEBI" id="CHEBI:16240"/>
        <dbReference type="ChEBI" id="CHEBI:18421"/>
        <dbReference type="EC" id="1.15.1.1"/>
    </reaction>
</comment>
<evidence type="ECO:0000256" key="4">
    <source>
        <dbReference type="ARBA" id="ARBA00023002"/>
    </source>
</evidence>
<dbReference type="SUPFAM" id="SSF46609">
    <property type="entry name" value="Fe,Mn superoxide dismutase (SOD), N-terminal domain"/>
    <property type="match status" value="1"/>
</dbReference>
<dbReference type="InterPro" id="IPR036324">
    <property type="entry name" value="Mn/Fe_SOD_N_sf"/>
</dbReference>
<protein>
    <recommendedName>
        <fullName evidence="2 5">Superoxide dismutase</fullName>
        <ecNumber evidence="2 5">1.15.1.1</ecNumber>
    </recommendedName>
</protein>
<dbReference type="PANTHER" id="PTHR11404:SF6">
    <property type="entry name" value="SUPEROXIDE DISMUTASE [MN], MITOCHONDRIAL"/>
    <property type="match status" value="1"/>
</dbReference>
<dbReference type="InterPro" id="IPR036314">
    <property type="entry name" value="SOD_C_sf"/>
</dbReference>
<dbReference type="Pfam" id="PF02777">
    <property type="entry name" value="Sod_Fe_C"/>
    <property type="match status" value="1"/>
</dbReference>
<comment type="similarity">
    <text evidence="1 5">Belongs to the iron/manganese superoxide dismutase family.</text>
</comment>
<gene>
    <name evidence="8" type="ORF">J8C06_12015</name>
</gene>
<keyword evidence="3 5" id="KW-0479">Metal-binding</keyword>
<keyword evidence="4 5" id="KW-0560">Oxidoreductase</keyword>
<organism evidence="8 9">
    <name type="scientific">Chloracidobacterium validum</name>
    <dbReference type="NCBI Taxonomy" id="2821543"/>
    <lineage>
        <taxon>Bacteria</taxon>
        <taxon>Pseudomonadati</taxon>
        <taxon>Acidobacteriota</taxon>
        <taxon>Terriglobia</taxon>
        <taxon>Terriglobales</taxon>
        <taxon>Acidobacteriaceae</taxon>
        <taxon>Chloracidobacterium</taxon>
    </lineage>
</organism>
<dbReference type="RefSeq" id="WP_211430397.1">
    <property type="nucleotide sequence ID" value="NZ_CP072649.1"/>
</dbReference>
<evidence type="ECO:0000313" key="9">
    <source>
        <dbReference type="Proteomes" id="UP000676506"/>
    </source>
</evidence>
<dbReference type="EC" id="1.15.1.1" evidence="2 5"/>
<dbReference type="InterPro" id="IPR019546">
    <property type="entry name" value="TAT_signal_bac_arc"/>
</dbReference>
<dbReference type="InterPro" id="IPR019833">
    <property type="entry name" value="Mn/Fe_SOD_BS"/>
</dbReference>
<evidence type="ECO:0000256" key="2">
    <source>
        <dbReference type="ARBA" id="ARBA00012682"/>
    </source>
</evidence>
<dbReference type="InterPro" id="IPR006311">
    <property type="entry name" value="TAT_signal"/>
</dbReference>
<feature type="domain" description="Manganese/iron superoxide dismutase N-terminal" evidence="6">
    <location>
        <begin position="48"/>
        <end position="128"/>
    </location>
</feature>
<dbReference type="PROSITE" id="PS51318">
    <property type="entry name" value="TAT"/>
    <property type="match status" value="1"/>
</dbReference>
<proteinExistence type="inferred from homology"/>
<dbReference type="PANTHER" id="PTHR11404">
    <property type="entry name" value="SUPEROXIDE DISMUTASE 2"/>
    <property type="match status" value="1"/>
</dbReference>
<sequence>MVESRRNFLKATALTTAGMTVGGVFDGLASPADDKLVKASRLTDADGQYALPPLPYDDKALEPVIDEATVRLHHDVHHKAYVDGANKALKQLATARAEGDFNLVKHWSRELAFHGSGHVLHTLYWTSLTPTASGEPKGDLGKAIAQDFGDLAKLKNHLTKATVAVEASGWGVLAYNVLERRLMVLQVEKHQDLTVWGAVPLLVIDVWEHAYYLKYQSKRADYVAAIWDILDWTAAGLRFEAARTVAHAQPG</sequence>
<feature type="domain" description="Manganese/iron superoxide dismutase C-terminal" evidence="7">
    <location>
        <begin position="136"/>
        <end position="235"/>
    </location>
</feature>
<dbReference type="InterPro" id="IPR019831">
    <property type="entry name" value="Mn/Fe_SOD_N"/>
</dbReference>
<accession>A0ABX8BC47</accession>
<name>A0ABX8BC47_9BACT</name>
<dbReference type="NCBIfam" id="TIGR01409">
    <property type="entry name" value="TAT_signal_seq"/>
    <property type="match status" value="1"/>
</dbReference>
<dbReference type="SUPFAM" id="SSF54719">
    <property type="entry name" value="Fe,Mn superoxide dismutase (SOD), C-terminal domain"/>
    <property type="match status" value="1"/>
</dbReference>
<dbReference type="Pfam" id="PF00081">
    <property type="entry name" value="Sod_Fe_N"/>
    <property type="match status" value="1"/>
</dbReference>
<dbReference type="Gene3D" id="3.55.40.20">
    <property type="entry name" value="Iron/manganese superoxide dismutase, C-terminal domain"/>
    <property type="match status" value="1"/>
</dbReference>
<dbReference type="PROSITE" id="PS00088">
    <property type="entry name" value="SOD_MN"/>
    <property type="match status" value="1"/>
</dbReference>